<keyword evidence="4" id="KW-1185">Reference proteome</keyword>
<dbReference type="GO" id="GO:0005085">
    <property type="term" value="F:guanyl-nucleotide exchange factor activity"/>
    <property type="evidence" value="ECO:0007669"/>
    <property type="project" value="InterPro"/>
</dbReference>
<feature type="domain" description="DH" evidence="2">
    <location>
        <begin position="1"/>
        <end position="236"/>
    </location>
</feature>
<evidence type="ECO:0000313" key="3">
    <source>
        <dbReference type="EMBL" id="KNE69575.1"/>
    </source>
</evidence>
<dbReference type="SMART" id="SM00325">
    <property type="entry name" value="RhoGEF"/>
    <property type="match status" value="1"/>
</dbReference>
<dbReference type="InterPro" id="IPR051092">
    <property type="entry name" value="FYVE_RhoGEF_PH"/>
</dbReference>
<dbReference type="InterPro" id="IPR035899">
    <property type="entry name" value="DBL_dom_sf"/>
</dbReference>
<name>A0A0L0T4D3_ALLM3</name>
<gene>
    <name evidence="3" type="ORF">AMAG_14132</name>
</gene>
<dbReference type="Proteomes" id="UP000054350">
    <property type="component" value="Unassembled WGS sequence"/>
</dbReference>
<dbReference type="STRING" id="578462.A0A0L0T4D3"/>
<dbReference type="Gene3D" id="1.20.900.10">
    <property type="entry name" value="Dbl homology (DH) domain"/>
    <property type="match status" value="1"/>
</dbReference>
<evidence type="ECO:0000259" key="2">
    <source>
        <dbReference type="PROSITE" id="PS50010"/>
    </source>
</evidence>
<sequence>MVTTEESYIQNLDVLVRVCLRPLRSLFRSMPGVPITAHHIDVIFGNVEAILDRHTEFYEALVAVTGLPTVFSPVDGGVAVVPGRSWSPTGHIKDQVAALSSGTAAPVEGNAPKASASLAVETIQVKKTLGQVFCEMATWLDAYIPYCNNYNDSKQELDRCLKVREFAGYLESVKSLKISQKNDLASFLILPVQRVPRYELLLKTLIRNTEPDDPELRALERALDRIHHAAQVINRAKMYNEARPHLHEIVKGMRKVALTTGTGPLTALGDATSELAALLNSSDSKGQFLGEGPAWYSTSRSAKAIAVYLYLFVGQLIVTVPKGGLLRGRSDNGAGAVGGGGGGPASSSAAASTAAGLAKNSKLKFLAWIPLVHAQVFDSDAAPPTVASPSSGPPATTQGFSFLDPENNRLRTASESSASTTHSAHLGTSLPGRSADPSPERSPSPVRREHAFVIVESVAADPAEALLEASPMCHKFTVDSRDAKVKWIDQVSEAGMMAMLHPRSSELLPDFDKLHGSGSRPASPTDRADRWFRMTPPRAPAGAANADATVRSRLC</sequence>
<dbReference type="SUPFAM" id="SSF48065">
    <property type="entry name" value="DBL homology domain (DH-domain)"/>
    <property type="match status" value="1"/>
</dbReference>
<evidence type="ECO:0000313" key="4">
    <source>
        <dbReference type="Proteomes" id="UP000054350"/>
    </source>
</evidence>
<feature type="region of interest" description="Disordered" evidence="1">
    <location>
        <begin position="382"/>
        <end position="446"/>
    </location>
</feature>
<dbReference type="Pfam" id="PF00621">
    <property type="entry name" value="RhoGEF"/>
    <property type="match status" value="1"/>
</dbReference>
<reference evidence="4" key="2">
    <citation type="submission" date="2009-11" db="EMBL/GenBank/DDBJ databases">
        <title>The Genome Sequence of Allomyces macrogynus strain ATCC 38327.</title>
        <authorList>
            <consortium name="The Broad Institute Genome Sequencing Platform"/>
            <person name="Russ C."/>
            <person name="Cuomo C."/>
            <person name="Shea T."/>
            <person name="Young S.K."/>
            <person name="Zeng Q."/>
            <person name="Koehrsen M."/>
            <person name="Haas B."/>
            <person name="Borodovsky M."/>
            <person name="Guigo R."/>
            <person name="Alvarado L."/>
            <person name="Berlin A."/>
            <person name="Borenstein D."/>
            <person name="Chen Z."/>
            <person name="Engels R."/>
            <person name="Freedman E."/>
            <person name="Gellesch M."/>
            <person name="Goldberg J."/>
            <person name="Griggs A."/>
            <person name="Gujja S."/>
            <person name="Heiman D."/>
            <person name="Hepburn T."/>
            <person name="Howarth C."/>
            <person name="Jen D."/>
            <person name="Larson L."/>
            <person name="Lewis B."/>
            <person name="Mehta T."/>
            <person name="Park D."/>
            <person name="Pearson M."/>
            <person name="Roberts A."/>
            <person name="Saif S."/>
            <person name="Shenoy N."/>
            <person name="Sisk P."/>
            <person name="Stolte C."/>
            <person name="Sykes S."/>
            <person name="Walk T."/>
            <person name="White J."/>
            <person name="Yandava C."/>
            <person name="Burger G."/>
            <person name="Gray M.W."/>
            <person name="Holland P.W.H."/>
            <person name="King N."/>
            <person name="Lang F.B.F."/>
            <person name="Roger A.J."/>
            <person name="Ruiz-Trillo I."/>
            <person name="Lander E."/>
            <person name="Nusbaum C."/>
        </authorList>
    </citation>
    <scope>NUCLEOTIDE SEQUENCE [LARGE SCALE GENOMIC DNA]</scope>
    <source>
        <strain evidence="4">ATCC 38327</strain>
    </source>
</reference>
<dbReference type="AlphaFoldDB" id="A0A0L0T4D3"/>
<reference evidence="3 4" key="1">
    <citation type="submission" date="2009-11" db="EMBL/GenBank/DDBJ databases">
        <title>Annotation of Allomyces macrogynus ATCC 38327.</title>
        <authorList>
            <consortium name="The Broad Institute Genome Sequencing Platform"/>
            <person name="Russ C."/>
            <person name="Cuomo C."/>
            <person name="Burger G."/>
            <person name="Gray M.W."/>
            <person name="Holland P.W.H."/>
            <person name="King N."/>
            <person name="Lang F.B.F."/>
            <person name="Roger A.J."/>
            <person name="Ruiz-Trillo I."/>
            <person name="Young S.K."/>
            <person name="Zeng Q."/>
            <person name="Gargeya S."/>
            <person name="Fitzgerald M."/>
            <person name="Haas B."/>
            <person name="Abouelleil A."/>
            <person name="Alvarado L."/>
            <person name="Arachchi H.M."/>
            <person name="Berlin A."/>
            <person name="Chapman S.B."/>
            <person name="Gearin G."/>
            <person name="Goldberg J."/>
            <person name="Griggs A."/>
            <person name="Gujja S."/>
            <person name="Hansen M."/>
            <person name="Heiman D."/>
            <person name="Howarth C."/>
            <person name="Larimer J."/>
            <person name="Lui A."/>
            <person name="MacDonald P.J.P."/>
            <person name="McCowen C."/>
            <person name="Montmayeur A."/>
            <person name="Murphy C."/>
            <person name="Neiman D."/>
            <person name="Pearson M."/>
            <person name="Priest M."/>
            <person name="Roberts A."/>
            <person name="Saif S."/>
            <person name="Shea T."/>
            <person name="Sisk P."/>
            <person name="Stolte C."/>
            <person name="Sykes S."/>
            <person name="Wortman J."/>
            <person name="Nusbaum C."/>
            <person name="Birren B."/>
        </authorList>
    </citation>
    <scope>NUCLEOTIDE SEQUENCE [LARGE SCALE GENOMIC DNA]</scope>
    <source>
        <strain evidence="3 4">ATCC 38327</strain>
    </source>
</reference>
<dbReference type="VEuPathDB" id="FungiDB:AMAG_14132"/>
<dbReference type="InterPro" id="IPR000219">
    <property type="entry name" value="DH_dom"/>
</dbReference>
<feature type="compositionally biased region" description="Low complexity" evidence="1">
    <location>
        <begin position="413"/>
        <end position="430"/>
    </location>
</feature>
<dbReference type="PROSITE" id="PS50010">
    <property type="entry name" value="DH_2"/>
    <property type="match status" value="1"/>
</dbReference>
<proteinExistence type="predicted"/>
<dbReference type="EMBL" id="GG745361">
    <property type="protein sequence ID" value="KNE69575.1"/>
    <property type="molecule type" value="Genomic_DNA"/>
</dbReference>
<dbReference type="OrthoDB" id="660555at2759"/>
<accession>A0A0L0T4D3</accession>
<dbReference type="eggNOG" id="KOG3522">
    <property type="taxonomic scope" value="Eukaryota"/>
</dbReference>
<dbReference type="PANTHER" id="PTHR12673:SF159">
    <property type="entry name" value="LD03170P"/>
    <property type="match status" value="1"/>
</dbReference>
<dbReference type="GO" id="GO:0005737">
    <property type="term" value="C:cytoplasm"/>
    <property type="evidence" value="ECO:0007669"/>
    <property type="project" value="TreeGrafter"/>
</dbReference>
<dbReference type="CDD" id="cd00160">
    <property type="entry name" value="RhoGEF"/>
    <property type="match status" value="1"/>
</dbReference>
<feature type="compositionally biased region" description="Polar residues" evidence="1">
    <location>
        <begin position="387"/>
        <end position="400"/>
    </location>
</feature>
<dbReference type="PANTHER" id="PTHR12673">
    <property type="entry name" value="FACIOGENITAL DYSPLASIA PROTEIN"/>
    <property type="match status" value="1"/>
</dbReference>
<evidence type="ECO:0000256" key="1">
    <source>
        <dbReference type="SAM" id="MobiDB-lite"/>
    </source>
</evidence>
<feature type="region of interest" description="Disordered" evidence="1">
    <location>
        <begin position="536"/>
        <end position="555"/>
    </location>
</feature>
<protein>
    <recommendedName>
        <fullName evidence="2">DH domain-containing protein</fullName>
    </recommendedName>
</protein>
<organism evidence="3 4">
    <name type="scientific">Allomyces macrogynus (strain ATCC 38327)</name>
    <name type="common">Allomyces javanicus var. macrogynus</name>
    <dbReference type="NCBI Taxonomy" id="578462"/>
    <lineage>
        <taxon>Eukaryota</taxon>
        <taxon>Fungi</taxon>
        <taxon>Fungi incertae sedis</taxon>
        <taxon>Blastocladiomycota</taxon>
        <taxon>Blastocladiomycetes</taxon>
        <taxon>Blastocladiales</taxon>
        <taxon>Blastocladiaceae</taxon>
        <taxon>Allomyces</taxon>
    </lineage>
</organism>